<dbReference type="SUPFAM" id="SSF54373">
    <property type="entry name" value="FAD-linked reductases, C-terminal domain"/>
    <property type="match status" value="1"/>
</dbReference>
<dbReference type="PANTHER" id="PTHR11552">
    <property type="entry name" value="GLUCOSE-METHANOL-CHOLINE GMC OXIDOREDUCTASE"/>
    <property type="match status" value="1"/>
</dbReference>
<gene>
    <name evidence="5" type="ORF">SUNI508_03689</name>
</gene>
<dbReference type="EMBL" id="JARVKF010000046">
    <property type="protein sequence ID" value="KAK9424201.1"/>
    <property type="molecule type" value="Genomic_DNA"/>
</dbReference>
<dbReference type="Gene3D" id="3.30.560.10">
    <property type="entry name" value="Glucose Oxidase, domain 3"/>
    <property type="match status" value="1"/>
</dbReference>
<keyword evidence="3" id="KW-0732">Signal</keyword>
<reference evidence="5 6" key="1">
    <citation type="journal article" date="2024" name="J. Plant Pathol.">
        <title>Sequence and assembly of the genome of Seiridium unicorne, isolate CBS 538.82, causal agent of cypress canker disease.</title>
        <authorList>
            <person name="Scali E."/>
            <person name="Rocca G.D."/>
            <person name="Danti R."/>
            <person name="Garbelotto M."/>
            <person name="Barberini S."/>
            <person name="Baroncelli R."/>
            <person name="Emiliani G."/>
        </authorList>
    </citation>
    <scope>NUCLEOTIDE SEQUENCE [LARGE SCALE GENOMIC DNA]</scope>
    <source>
        <strain evidence="5 6">BM-138-508</strain>
    </source>
</reference>
<evidence type="ECO:0000256" key="3">
    <source>
        <dbReference type="SAM" id="SignalP"/>
    </source>
</evidence>
<organism evidence="5 6">
    <name type="scientific">Seiridium unicorne</name>
    <dbReference type="NCBI Taxonomy" id="138068"/>
    <lineage>
        <taxon>Eukaryota</taxon>
        <taxon>Fungi</taxon>
        <taxon>Dikarya</taxon>
        <taxon>Ascomycota</taxon>
        <taxon>Pezizomycotina</taxon>
        <taxon>Sordariomycetes</taxon>
        <taxon>Xylariomycetidae</taxon>
        <taxon>Amphisphaeriales</taxon>
        <taxon>Sporocadaceae</taxon>
        <taxon>Seiridium</taxon>
    </lineage>
</organism>
<feature type="chain" id="PRO_5047286102" evidence="3">
    <location>
        <begin position="23"/>
        <end position="617"/>
    </location>
</feature>
<dbReference type="InterPro" id="IPR007867">
    <property type="entry name" value="GMC_OxRtase_C"/>
</dbReference>
<dbReference type="InterPro" id="IPR000172">
    <property type="entry name" value="GMC_OxRdtase_N"/>
</dbReference>
<keyword evidence="2" id="KW-0325">Glycoprotein</keyword>
<dbReference type="Pfam" id="PF05199">
    <property type="entry name" value="GMC_oxred_C"/>
    <property type="match status" value="1"/>
</dbReference>
<sequence>MKLTWLNLAAAALISHAGTTIAGPIPGEGQNHKRQIPNGTYDYIIVGGGTAGLTLAARLSEDPNIQVAVLEAGTYYQAGDPLISSTPAGDVLGVGASPEDTNLVDWNFVTTPQAGANNRQIHYARGKCLGGSSARNFMIYQRGTKQSYQKWADAVGDSSYNWDNWLPYFKKSIDFHPPSTSRAANASAEYAASAFDASGGPLQVGYANWAQPFSSWMEPSLNEIGIPTVTDFNSGTLLGAQYCSDTLNTNMERQSSQTSFLDNAKDRPNLEVIQFALAQKILFDSTNKATGVTYQTSLLSFNISARKEVILSAGAFQSPQLLMVSGVGPAATLGLYGIPVVADRPGVGQGMQDHVFFGPTYRVNVQTLTRLANDLVYVGAEYATDYLPSKQGPLTNPVCDFLGWEKIPRNLLSSSAAGTLDAQFPPDWPELEYLSAPGYVGDFSDLFTAQPKDGYQYATILGGLVAPLSRGTVTITSADTNVLPQIDPNWLTDPTDVSAAIATYKRLRAAFGSQAMKGVLADPDGEEYFPGAAVQTDDQILQTIRSTVMTIWHASCTCRMGKKDDPDAVVDSDAKVIGVTGLRVVDASSFALLPPGHPQSTVYALAEKIAAQIRAGN</sequence>
<evidence type="ECO:0000259" key="4">
    <source>
        <dbReference type="PROSITE" id="PS00624"/>
    </source>
</evidence>
<proteinExistence type="inferred from homology"/>
<dbReference type="PROSITE" id="PS00624">
    <property type="entry name" value="GMC_OXRED_2"/>
    <property type="match status" value="1"/>
</dbReference>
<dbReference type="PIRSF" id="PIRSF000137">
    <property type="entry name" value="Alcohol_oxidase"/>
    <property type="match status" value="1"/>
</dbReference>
<accession>A0ABR2VBI3</accession>
<name>A0ABR2VBI3_9PEZI</name>
<evidence type="ECO:0000256" key="1">
    <source>
        <dbReference type="ARBA" id="ARBA00010790"/>
    </source>
</evidence>
<evidence type="ECO:0000256" key="2">
    <source>
        <dbReference type="ARBA" id="ARBA00023180"/>
    </source>
</evidence>
<dbReference type="Pfam" id="PF00732">
    <property type="entry name" value="GMC_oxred_N"/>
    <property type="match status" value="1"/>
</dbReference>
<comment type="caution">
    <text evidence="5">The sequence shown here is derived from an EMBL/GenBank/DDBJ whole genome shotgun (WGS) entry which is preliminary data.</text>
</comment>
<dbReference type="PANTHER" id="PTHR11552:SF138">
    <property type="entry name" value="DEHYDROGENASE PKFF-RELATED"/>
    <property type="match status" value="1"/>
</dbReference>
<evidence type="ECO:0000313" key="6">
    <source>
        <dbReference type="Proteomes" id="UP001408356"/>
    </source>
</evidence>
<feature type="domain" description="Glucose-methanol-choline oxidoreductase N-terminal" evidence="4">
    <location>
        <begin position="314"/>
        <end position="328"/>
    </location>
</feature>
<dbReference type="SUPFAM" id="SSF51905">
    <property type="entry name" value="FAD/NAD(P)-binding domain"/>
    <property type="match status" value="1"/>
</dbReference>
<feature type="signal peptide" evidence="3">
    <location>
        <begin position="1"/>
        <end position="22"/>
    </location>
</feature>
<evidence type="ECO:0000313" key="5">
    <source>
        <dbReference type="EMBL" id="KAK9424201.1"/>
    </source>
</evidence>
<dbReference type="InterPro" id="IPR036188">
    <property type="entry name" value="FAD/NAD-bd_sf"/>
</dbReference>
<comment type="similarity">
    <text evidence="1">Belongs to the GMC oxidoreductase family.</text>
</comment>
<dbReference type="Proteomes" id="UP001408356">
    <property type="component" value="Unassembled WGS sequence"/>
</dbReference>
<dbReference type="InterPro" id="IPR012132">
    <property type="entry name" value="GMC_OxRdtase"/>
</dbReference>
<keyword evidence="6" id="KW-1185">Reference proteome</keyword>
<protein>
    <submittedName>
        <fullName evidence="5">Glucose-methanol-choline oxidoreductase N-terminal domain-containing protein</fullName>
    </submittedName>
</protein>
<dbReference type="Gene3D" id="3.50.50.60">
    <property type="entry name" value="FAD/NAD(P)-binding domain"/>
    <property type="match status" value="1"/>
</dbReference>